<dbReference type="InterPro" id="IPR005804">
    <property type="entry name" value="FA_desaturase_dom"/>
</dbReference>
<evidence type="ECO:0000256" key="2">
    <source>
        <dbReference type="ARBA" id="ARBA00009295"/>
    </source>
</evidence>
<organism evidence="15">
    <name type="scientific">Medioppia subpectinata</name>
    <dbReference type="NCBI Taxonomy" id="1979941"/>
    <lineage>
        <taxon>Eukaryota</taxon>
        <taxon>Metazoa</taxon>
        <taxon>Ecdysozoa</taxon>
        <taxon>Arthropoda</taxon>
        <taxon>Chelicerata</taxon>
        <taxon>Arachnida</taxon>
        <taxon>Acari</taxon>
        <taxon>Acariformes</taxon>
        <taxon>Sarcoptiformes</taxon>
        <taxon>Oribatida</taxon>
        <taxon>Brachypylina</taxon>
        <taxon>Oppioidea</taxon>
        <taxon>Oppiidae</taxon>
        <taxon>Medioppia</taxon>
    </lineage>
</organism>
<dbReference type="PANTHER" id="PTHR11351">
    <property type="entry name" value="ACYL-COA DESATURASE"/>
    <property type="match status" value="1"/>
</dbReference>
<dbReference type="PANTHER" id="PTHR11351:SF31">
    <property type="entry name" value="DESATURASE 1, ISOFORM A-RELATED"/>
    <property type="match status" value="1"/>
</dbReference>
<feature type="transmembrane region" description="Helical" evidence="13">
    <location>
        <begin position="245"/>
        <end position="264"/>
    </location>
</feature>
<proteinExistence type="inferred from homology"/>
<evidence type="ECO:0000256" key="10">
    <source>
        <dbReference type="ARBA" id="ARBA00023136"/>
    </source>
</evidence>
<keyword evidence="11 12" id="KW-0275">Fatty acid biosynthesis</keyword>
<dbReference type="AlphaFoldDB" id="A0A7R9Q0H8"/>
<feature type="non-terminal residue" evidence="15">
    <location>
        <position position="383"/>
    </location>
</feature>
<dbReference type="EMBL" id="CAJPIZ010004982">
    <property type="protein sequence ID" value="CAG2108148.1"/>
    <property type="molecule type" value="Genomic_DNA"/>
</dbReference>
<evidence type="ECO:0000256" key="3">
    <source>
        <dbReference type="ARBA" id="ARBA00022516"/>
    </source>
</evidence>
<keyword evidence="5" id="KW-0276">Fatty acid metabolism</keyword>
<evidence type="ECO:0000256" key="8">
    <source>
        <dbReference type="ARBA" id="ARBA00023004"/>
    </source>
</evidence>
<dbReference type="GO" id="GO:0005789">
    <property type="term" value="C:endoplasmic reticulum membrane"/>
    <property type="evidence" value="ECO:0007669"/>
    <property type="project" value="TreeGrafter"/>
</dbReference>
<dbReference type="CDD" id="cd03505">
    <property type="entry name" value="Delta9-FADS-like"/>
    <property type="match status" value="1"/>
</dbReference>
<dbReference type="OrthoDB" id="10260134at2759"/>
<evidence type="ECO:0000256" key="12">
    <source>
        <dbReference type="RuleBase" id="RU000581"/>
    </source>
</evidence>
<feature type="domain" description="Fatty acid desaturase" evidence="14">
    <location>
        <begin position="104"/>
        <end position="302"/>
    </location>
</feature>
<keyword evidence="3 12" id="KW-0444">Lipid biosynthesis</keyword>
<keyword evidence="9" id="KW-0443">Lipid metabolism</keyword>
<keyword evidence="16" id="KW-1185">Reference proteome</keyword>
<accession>A0A7R9Q0H8</accession>
<keyword evidence="6 13" id="KW-1133">Transmembrane helix</keyword>
<evidence type="ECO:0000256" key="9">
    <source>
        <dbReference type="ARBA" id="ARBA00023098"/>
    </source>
</evidence>
<evidence type="ECO:0000256" key="7">
    <source>
        <dbReference type="ARBA" id="ARBA00023002"/>
    </source>
</evidence>
<evidence type="ECO:0000256" key="1">
    <source>
        <dbReference type="ARBA" id="ARBA00004141"/>
    </source>
</evidence>
<feature type="transmembrane region" description="Helical" evidence="13">
    <location>
        <begin position="69"/>
        <end position="90"/>
    </location>
</feature>
<protein>
    <recommendedName>
        <fullName evidence="14">Fatty acid desaturase domain-containing protein</fullName>
    </recommendedName>
</protein>
<dbReference type="PRINTS" id="PR00075">
    <property type="entry name" value="FACDDSATRASE"/>
</dbReference>
<keyword evidence="7 12" id="KW-0560">Oxidoreductase</keyword>
<gene>
    <name evidence="15" type="ORF">OSB1V03_LOCUS8143</name>
</gene>
<evidence type="ECO:0000256" key="6">
    <source>
        <dbReference type="ARBA" id="ARBA00022989"/>
    </source>
</evidence>
<keyword evidence="10 13" id="KW-0472">Membrane</keyword>
<evidence type="ECO:0000313" key="15">
    <source>
        <dbReference type="EMBL" id="CAD7627718.1"/>
    </source>
</evidence>
<dbReference type="InterPro" id="IPR015876">
    <property type="entry name" value="Acyl-CoA_DS"/>
</dbReference>
<name>A0A7R9Q0H8_9ACAR</name>
<keyword evidence="8" id="KW-0408">Iron</keyword>
<evidence type="ECO:0000313" key="16">
    <source>
        <dbReference type="Proteomes" id="UP000759131"/>
    </source>
</evidence>
<comment type="domain">
    <text evidence="12">The histidine box domains are involved in binding the catalytic metal ions.</text>
</comment>
<reference evidence="15" key="1">
    <citation type="submission" date="2020-11" db="EMBL/GenBank/DDBJ databases">
        <authorList>
            <person name="Tran Van P."/>
        </authorList>
    </citation>
    <scope>NUCLEOTIDE SEQUENCE</scope>
</reference>
<dbReference type="GO" id="GO:0005506">
    <property type="term" value="F:iron ion binding"/>
    <property type="evidence" value="ECO:0007669"/>
    <property type="project" value="TreeGrafter"/>
</dbReference>
<dbReference type="Pfam" id="PF00487">
    <property type="entry name" value="FA_desaturase"/>
    <property type="match status" value="1"/>
</dbReference>
<dbReference type="Proteomes" id="UP000759131">
    <property type="component" value="Unassembled WGS sequence"/>
</dbReference>
<comment type="subcellular location">
    <subcellularLocation>
        <location evidence="1">Membrane</location>
        <topology evidence="1">Multi-pass membrane protein</topology>
    </subcellularLocation>
</comment>
<comment type="similarity">
    <text evidence="2 12">Belongs to the fatty acid desaturase type 1 family.</text>
</comment>
<sequence>MVITVSPSMDDLTNPSNKVTMDDNYHLLNKHQINEVYHNIETQSNEIKLKTGKFNLDHSNYKKVYQVEIIWWPNVVAMVILYMAGLYGLYRGMFYAKPLTIIYMYVMAIIAGLGVQCGVHRLWCHRTYRANRALQYILMAMFTLAFQDNIYKWSRDHRTHHKYSDTDADPHNINRGFFFSHVGWLLSKKHPDVNKQGALIDMTDLDRDHLVQFHRRHYMKLVAIIWGVIPTLIPYYLWGETLWDSYFVCVMLRYLISLNFAMCINSVAHYWGNKPYDNTINPTECYVRHMMQGEGFHNYHHADYGCSEYGPFEVFNLGTLLIDFFAWLGWAYDMRQATPEMVDQRKKRTGDLSWVKSSRLYELFTVSLFFVALAFPFVLGYLL</sequence>
<evidence type="ECO:0000256" key="11">
    <source>
        <dbReference type="ARBA" id="ARBA00023160"/>
    </source>
</evidence>
<evidence type="ECO:0000256" key="13">
    <source>
        <dbReference type="SAM" id="Phobius"/>
    </source>
</evidence>
<evidence type="ECO:0000259" key="14">
    <source>
        <dbReference type="Pfam" id="PF00487"/>
    </source>
</evidence>
<dbReference type="EMBL" id="OC859557">
    <property type="protein sequence ID" value="CAD7627718.1"/>
    <property type="molecule type" value="Genomic_DNA"/>
</dbReference>
<comment type="cofactor">
    <cofactor evidence="12">
        <name>Fe(2+)</name>
        <dbReference type="ChEBI" id="CHEBI:29033"/>
    </cofactor>
</comment>
<dbReference type="GO" id="GO:0006636">
    <property type="term" value="P:unsaturated fatty acid biosynthetic process"/>
    <property type="evidence" value="ECO:0007669"/>
    <property type="project" value="TreeGrafter"/>
</dbReference>
<dbReference type="GO" id="GO:0004768">
    <property type="term" value="F:stearoyl-CoA 9-desaturase activity"/>
    <property type="evidence" value="ECO:0007669"/>
    <property type="project" value="TreeGrafter"/>
</dbReference>
<feature type="transmembrane region" description="Helical" evidence="13">
    <location>
        <begin position="221"/>
        <end position="239"/>
    </location>
</feature>
<feature type="transmembrane region" description="Helical" evidence="13">
    <location>
        <begin position="102"/>
        <end position="121"/>
    </location>
</feature>
<keyword evidence="4 12" id="KW-0812">Transmembrane</keyword>
<evidence type="ECO:0000256" key="5">
    <source>
        <dbReference type="ARBA" id="ARBA00022832"/>
    </source>
</evidence>
<evidence type="ECO:0000256" key="4">
    <source>
        <dbReference type="ARBA" id="ARBA00022692"/>
    </source>
</evidence>
<feature type="transmembrane region" description="Helical" evidence="13">
    <location>
        <begin position="360"/>
        <end position="382"/>
    </location>
</feature>